<dbReference type="Proteomes" id="UP000183832">
    <property type="component" value="Unassembled WGS sequence"/>
</dbReference>
<dbReference type="AlphaFoldDB" id="A0A1J1IAV2"/>
<evidence type="ECO:0000313" key="1">
    <source>
        <dbReference type="EMBL" id="CRK97415.1"/>
    </source>
</evidence>
<keyword evidence="2" id="KW-1185">Reference proteome</keyword>
<evidence type="ECO:0000313" key="2">
    <source>
        <dbReference type="Proteomes" id="UP000183832"/>
    </source>
</evidence>
<gene>
    <name evidence="1" type="ORF">CLUMA_CG010804</name>
</gene>
<protein>
    <submittedName>
        <fullName evidence="1">CLUMA_CG010804, isoform A</fullName>
    </submittedName>
</protein>
<accession>A0A1J1IAV2</accession>
<organism evidence="1 2">
    <name type="scientific">Clunio marinus</name>
    <dbReference type="NCBI Taxonomy" id="568069"/>
    <lineage>
        <taxon>Eukaryota</taxon>
        <taxon>Metazoa</taxon>
        <taxon>Ecdysozoa</taxon>
        <taxon>Arthropoda</taxon>
        <taxon>Hexapoda</taxon>
        <taxon>Insecta</taxon>
        <taxon>Pterygota</taxon>
        <taxon>Neoptera</taxon>
        <taxon>Endopterygota</taxon>
        <taxon>Diptera</taxon>
        <taxon>Nematocera</taxon>
        <taxon>Chironomoidea</taxon>
        <taxon>Chironomidae</taxon>
        <taxon>Clunio</taxon>
    </lineage>
</organism>
<reference evidence="1 2" key="1">
    <citation type="submission" date="2015-04" db="EMBL/GenBank/DDBJ databases">
        <authorList>
            <person name="Syromyatnikov M.Y."/>
            <person name="Popov V.N."/>
        </authorList>
    </citation>
    <scope>NUCLEOTIDE SEQUENCE [LARGE SCALE GENOMIC DNA]</scope>
</reference>
<name>A0A1J1IAV2_9DIPT</name>
<proteinExistence type="predicted"/>
<dbReference type="EMBL" id="CVRI01000047">
    <property type="protein sequence ID" value="CRK97415.1"/>
    <property type="molecule type" value="Genomic_DNA"/>
</dbReference>
<sequence length="107" mass="12256">MSAGVLLLQEIKKEKKPSNGKFCLSTQLFSKGLPLHFPSFTIAREIDNNKKVLEKAIPILINLKQHSLFIWAYLISFYKEKLSALLLGLKQSCYNNKKEEVSNTKTR</sequence>